<keyword evidence="2" id="KW-1185">Reference proteome</keyword>
<protein>
    <submittedName>
        <fullName evidence="1">Uncharacterized protein</fullName>
    </submittedName>
</protein>
<evidence type="ECO:0000313" key="1">
    <source>
        <dbReference type="EMBL" id="KAF0930299.1"/>
    </source>
</evidence>
<dbReference type="AlphaFoldDB" id="A0A6G1F0D1"/>
<gene>
    <name evidence="1" type="ORF">E2562_031941</name>
</gene>
<accession>A0A6G1F0D1</accession>
<proteinExistence type="predicted"/>
<dbReference type="EMBL" id="SPHZ02000002">
    <property type="protein sequence ID" value="KAF0930299.1"/>
    <property type="molecule type" value="Genomic_DNA"/>
</dbReference>
<dbReference type="Proteomes" id="UP000479710">
    <property type="component" value="Unassembled WGS sequence"/>
</dbReference>
<evidence type="ECO:0000313" key="2">
    <source>
        <dbReference type="Proteomes" id="UP000479710"/>
    </source>
</evidence>
<comment type="caution">
    <text evidence="1">The sequence shown here is derived from an EMBL/GenBank/DDBJ whole genome shotgun (WGS) entry which is preliminary data.</text>
</comment>
<sequence>MKQLQQNSLVAQSRKIQASGLNIEGEADSWDFGVDVAAVPSNVGPADNEMNWPLGITEVALTDASKKLICCNFNPAGCKSGVHVMFI</sequence>
<name>A0A6G1F0D1_9ORYZ</name>
<organism evidence="1 2">
    <name type="scientific">Oryza meyeriana var. granulata</name>
    <dbReference type="NCBI Taxonomy" id="110450"/>
    <lineage>
        <taxon>Eukaryota</taxon>
        <taxon>Viridiplantae</taxon>
        <taxon>Streptophyta</taxon>
        <taxon>Embryophyta</taxon>
        <taxon>Tracheophyta</taxon>
        <taxon>Spermatophyta</taxon>
        <taxon>Magnoliopsida</taxon>
        <taxon>Liliopsida</taxon>
        <taxon>Poales</taxon>
        <taxon>Poaceae</taxon>
        <taxon>BOP clade</taxon>
        <taxon>Oryzoideae</taxon>
        <taxon>Oryzeae</taxon>
        <taxon>Oryzinae</taxon>
        <taxon>Oryza</taxon>
        <taxon>Oryza meyeriana</taxon>
    </lineage>
</organism>
<reference evidence="1 2" key="1">
    <citation type="submission" date="2019-11" db="EMBL/GenBank/DDBJ databases">
        <title>Whole genome sequence of Oryza granulata.</title>
        <authorList>
            <person name="Li W."/>
        </authorList>
    </citation>
    <scope>NUCLEOTIDE SEQUENCE [LARGE SCALE GENOMIC DNA]</scope>
    <source>
        <strain evidence="2">cv. Menghai</strain>
        <tissue evidence="1">Leaf</tissue>
    </source>
</reference>